<feature type="chain" id="PRO_5001709588" evidence="1">
    <location>
        <begin position="28"/>
        <end position="147"/>
    </location>
</feature>
<feature type="signal peptide" evidence="1">
    <location>
        <begin position="1"/>
        <end position="27"/>
    </location>
</feature>
<dbReference type="AlphaFoldDB" id="A0A075QZT7"/>
<accession>A0A075QZT7</accession>
<proteinExistence type="predicted"/>
<evidence type="ECO:0000313" key="2">
    <source>
        <dbReference type="EMBL" id="AIG25867.1"/>
    </source>
</evidence>
<gene>
    <name evidence="2" type="primary">yvgO</name>
    <name evidence="2" type="ORF">BRLA_c015390</name>
</gene>
<keyword evidence="1" id="KW-0732">Signal</keyword>
<dbReference type="EMBL" id="CP007806">
    <property type="protein sequence ID" value="AIG25867.1"/>
    <property type="molecule type" value="Genomic_DNA"/>
</dbReference>
<dbReference type="KEGG" id="blr:BRLA_c015390"/>
<evidence type="ECO:0000313" key="3">
    <source>
        <dbReference type="Proteomes" id="UP000005850"/>
    </source>
</evidence>
<protein>
    <submittedName>
        <fullName evidence="2">Stress response protein YvgO</fullName>
    </submittedName>
</protein>
<name>A0A075QZT7_BRELA</name>
<organism evidence="2 3">
    <name type="scientific">Brevibacillus laterosporus LMG 15441</name>
    <dbReference type="NCBI Taxonomy" id="1042163"/>
    <lineage>
        <taxon>Bacteria</taxon>
        <taxon>Bacillati</taxon>
        <taxon>Bacillota</taxon>
        <taxon>Bacilli</taxon>
        <taxon>Bacillales</taxon>
        <taxon>Paenibacillaceae</taxon>
        <taxon>Brevibacillus</taxon>
    </lineage>
</organism>
<keyword evidence="3" id="KW-1185">Reference proteome</keyword>
<dbReference type="Proteomes" id="UP000005850">
    <property type="component" value="Chromosome"/>
</dbReference>
<dbReference type="HOGENOM" id="CLU_1764533_0_0_9"/>
<dbReference type="RefSeq" id="WP_003338054.1">
    <property type="nucleotide sequence ID" value="NZ_CP007806.1"/>
</dbReference>
<dbReference type="eggNOG" id="ENOG5033E41">
    <property type="taxonomic scope" value="Bacteria"/>
</dbReference>
<reference evidence="2 3" key="1">
    <citation type="journal article" date="2011" name="J. Bacteriol.">
        <title>Genome sequence of Brevibacillus laterosporus LMG 15441, a pathogen of invertebrates.</title>
        <authorList>
            <person name="Djukic M."/>
            <person name="Poehlein A."/>
            <person name="Thurmer A."/>
            <person name="Daniel R."/>
        </authorList>
    </citation>
    <scope>NUCLEOTIDE SEQUENCE [LARGE SCALE GENOMIC DNA]</scope>
    <source>
        <strain evidence="2 3">LMG 15441</strain>
    </source>
</reference>
<evidence type="ECO:0000256" key="1">
    <source>
        <dbReference type="SAM" id="SignalP"/>
    </source>
</evidence>
<sequence>MKVGRKFLISLMGLSLMLSTGATGALASENVTNTPNQFPPSIHKSEKSVLPVDVARENFVKDTLYHAFYQVGQGKKNVVVYNLNQRYSHNLQGIQTSYTVRYGNILYGVWVFTDGEFWNNGDGGWINGGYQGSFDRYAGYVRFHRIS</sequence>